<sequence length="290" mass="31140">MRGVTSAPAGRVLDVVELLSQAESGGHRFSDVARELGLSQATAHSILKTLCDRGWAIRDPISKKFDLGPTVALIAERFQAARPLLAVAREAIHRLAEITGAATSVVERTGDELVITAFETPDGSTKPVAPLERIPYAPPFGIACAAWDIPSEQELWIQRGAAGDASLAERLRAVLAQTRERGYDVDWMTPALAQAAHAIETLSTETVPHNVRSVIDQLRVEFISANLLSGDSARDALSVATISAPVLDEKGHVRLILGFHPLRVMAMSEIHAAAEPLLREIARVGGHRAP</sequence>
<evidence type="ECO:0000256" key="1">
    <source>
        <dbReference type="ARBA" id="ARBA00023015"/>
    </source>
</evidence>
<proteinExistence type="predicted"/>
<dbReference type="InterPro" id="IPR029016">
    <property type="entry name" value="GAF-like_dom_sf"/>
</dbReference>
<dbReference type="GO" id="GO:0003677">
    <property type="term" value="F:DNA binding"/>
    <property type="evidence" value="ECO:0007669"/>
    <property type="project" value="InterPro"/>
</dbReference>
<reference evidence="4 5" key="1">
    <citation type="submission" date="2018-06" db="EMBL/GenBank/DDBJ databases">
        <title>NTM in soil in Japan.</title>
        <authorList>
            <person name="Ohya K."/>
        </authorList>
    </citation>
    <scope>NUCLEOTIDE SEQUENCE [LARGE SCALE GENOMIC DNA]</scope>
    <source>
        <strain evidence="4 5">GF76</strain>
    </source>
</reference>
<comment type="caution">
    <text evidence="4">The sequence shown here is derived from an EMBL/GenBank/DDBJ whole genome shotgun (WGS) entry which is preliminary data.</text>
</comment>
<dbReference type="EMBL" id="QMEU01000005">
    <property type="protein sequence ID" value="RAU99349.1"/>
    <property type="molecule type" value="Genomic_DNA"/>
</dbReference>
<dbReference type="InterPro" id="IPR050707">
    <property type="entry name" value="HTH_MetabolicPath_Reg"/>
</dbReference>
<dbReference type="SMART" id="SM00346">
    <property type="entry name" value="HTH_ICLR"/>
    <property type="match status" value="1"/>
</dbReference>
<gene>
    <name evidence="4" type="ORF">DQP58_03490</name>
</gene>
<dbReference type="PANTHER" id="PTHR30136">
    <property type="entry name" value="HELIX-TURN-HELIX TRANSCRIPTIONAL REGULATOR, ICLR FAMILY"/>
    <property type="match status" value="1"/>
</dbReference>
<protein>
    <submittedName>
        <fullName evidence="4">Transcriptional regulator</fullName>
    </submittedName>
</protein>
<dbReference type="InterPro" id="IPR036388">
    <property type="entry name" value="WH-like_DNA-bd_sf"/>
</dbReference>
<dbReference type="PROSITE" id="PS51077">
    <property type="entry name" value="HTH_ICLR"/>
    <property type="match status" value="1"/>
</dbReference>
<name>A0A329KWA3_9MYCO</name>
<evidence type="ECO:0000313" key="5">
    <source>
        <dbReference type="Proteomes" id="UP000250347"/>
    </source>
</evidence>
<evidence type="ECO:0000256" key="2">
    <source>
        <dbReference type="ARBA" id="ARBA00023163"/>
    </source>
</evidence>
<dbReference type="SUPFAM" id="SSF46785">
    <property type="entry name" value="Winged helix' DNA-binding domain"/>
    <property type="match status" value="1"/>
</dbReference>
<dbReference type="Gene3D" id="3.30.450.40">
    <property type="match status" value="1"/>
</dbReference>
<feature type="domain" description="HTH iclR-type" evidence="3">
    <location>
        <begin position="6"/>
        <end position="69"/>
    </location>
</feature>
<dbReference type="PANTHER" id="PTHR30136:SF35">
    <property type="entry name" value="HTH-TYPE TRANSCRIPTIONAL REGULATOR RV1719"/>
    <property type="match status" value="1"/>
</dbReference>
<keyword evidence="1" id="KW-0805">Transcription regulation</keyword>
<dbReference type="Pfam" id="PF09339">
    <property type="entry name" value="HTH_IclR"/>
    <property type="match status" value="1"/>
</dbReference>
<organism evidence="4 5">
    <name type="scientific">Mycobacterium colombiense</name>
    <dbReference type="NCBI Taxonomy" id="339268"/>
    <lineage>
        <taxon>Bacteria</taxon>
        <taxon>Bacillati</taxon>
        <taxon>Actinomycetota</taxon>
        <taxon>Actinomycetes</taxon>
        <taxon>Mycobacteriales</taxon>
        <taxon>Mycobacteriaceae</taxon>
        <taxon>Mycobacterium</taxon>
        <taxon>Mycobacterium avium complex (MAC)</taxon>
    </lineage>
</organism>
<keyword evidence="2" id="KW-0804">Transcription</keyword>
<dbReference type="Proteomes" id="UP000250347">
    <property type="component" value="Unassembled WGS sequence"/>
</dbReference>
<accession>A0A329KWA3</accession>
<dbReference type="Gene3D" id="1.10.10.10">
    <property type="entry name" value="Winged helix-like DNA-binding domain superfamily/Winged helix DNA-binding domain"/>
    <property type="match status" value="1"/>
</dbReference>
<dbReference type="SUPFAM" id="SSF55781">
    <property type="entry name" value="GAF domain-like"/>
    <property type="match status" value="1"/>
</dbReference>
<dbReference type="AlphaFoldDB" id="A0A329KWA3"/>
<dbReference type="RefSeq" id="WP_112707114.1">
    <property type="nucleotide sequence ID" value="NZ_QMEU01000005.1"/>
</dbReference>
<dbReference type="InterPro" id="IPR036390">
    <property type="entry name" value="WH_DNA-bd_sf"/>
</dbReference>
<evidence type="ECO:0000313" key="4">
    <source>
        <dbReference type="EMBL" id="RAU99349.1"/>
    </source>
</evidence>
<evidence type="ECO:0000259" key="3">
    <source>
        <dbReference type="PROSITE" id="PS51077"/>
    </source>
</evidence>
<dbReference type="InterPro" id="IPR005471">
    <property type="entry name" value="Tscrpt_reg_IclR_N"/>
</dbReference>
<dbReference type="GO" id="GO:0045892">
    <property type="term" value="P:negative regulation of DNA-templated transcription"/>
    <property type="evidence" value="ECO:0007669"/>
    <property type="project" value="TreeGrafter"/>
</dbReference>
<dbReference type="GO" id="GO:0003700">
    <property type="term" value="F:DNA-binding transcription factor activity"/>
    <property type="evidence" value="ECO:0007669"/>
    <property type="project" value="TreeGrafter"/>
</dbReference>